<sequence length="354" mass="41833">MKVKNIAWLFYLFIFSATGLNVSAQESAGDLFNSEEILDVTLEGNLRPLLRDRSSDPPYREMKLRYKNEDSVFVTQDLRVKTRGKFRRLNCADPPLWFNFKKHDVPDSSPFSEYSKMKVVVPCEGEKYLLREYLVYKMYNVLTDYSFRVRLIRLAYHDTRRDRFTEPVYAFLIEDEDDVAERSKAGLYKRNNLRPERIEEEAFLRMSVFAYMIGNTDWSIQFQHNLKIMFLKEQKEFIPVPYDFDLVGLVSSPYAVPAPALELRSVRERVYRGYCMDDLDILEPTFQQFRQLKPEIYSTLAENLLLEKSYIDWALEYMDEFYETIDNPRKRESVFSYPCDPSGTGNVVISGIRN</sequence>
<name>A0ABS9KGR2_9BACT</name>
<evidence type="ECO:0000256" key="1">
    <source>
        <dbReference type="SAM" id="SignalP"/>
    </source>
</evidence>
<dbReference type="RefSeq" id="WP_237855399.1">
    <property type="nucleotide sequence ID" value="NZ_JAKLWS010000024.1"/>
</dbReference>
<accession>A0ABS9KGR2</accession>
<feature type="chain" id="PRO_5046899547" description="DUF3857 domain-containing protein" evidence="1">
    <location>
        <begin position="25"/>
        <end position="354"/>
    </location>
</feature>
<dbReference type="EMBL" id="JAKLWS010000024">
    <property type="protein sequence ID" value="MCG2590042.1"/>
    <property type="molecule type" value="Genomic_DNA"/>
</dbReference>
<reference evidence="2" key="2">
    <citation type="submission" date="2024-05" db="EMBL/GenBank/DDBJ databases">
        <title>Rhodohalobacter halophilus gen. nov., sp. nov., a moderately halophilic member of the family Balneolaceae.</title>
        <authorList>
            <person name="Xia J."/>
        </authorList>
    </citation>
    <scope>NUCLEOTIDE SEQUENCE</scope>
    <source>
        <strain evidence="2">WB101</strain>
    </source>
</reference>
<feature type="signal peptide" evidence="1">
    <location>
        <begin position="1"/>
        <end position="24"/>
    </location>
</feature>
<comment type="caution">
    <text evidence="2">The sequence shown here is derived from an EMBL/GenBank/DDBJ whole genome shotgun (WGS) entry which is preliminary data.</text>
</comment>
<gene>
    <name evidence="2" type="ORF">L6773_15800</name>
</gene>
<evidence type="ECO:0008006" key="4">
    <source>
        <dbReference type="Google" id="ProtNLM"/>
    </source>
</evidence>
<organism evidence="2 3">
    <name type="scientific">Rhodohalobacter sulfatireducens</name>
    <dbReference type="NCBI Taxonomy" id="2911366"/>
    <lineage>
        <taxon>Bacteria</taxon>
        <taxon>Pseudomonadati</taxon>
        <taxon>Balneolota</taxon>
        <taxon>Balneolia</taxon>
        <taxon>Balneolales</taxon>
        <taxon>Balneolaceae</taxon>
        <taxon>Rhodohalobacter</taxon>
    </lineage>
</organism>
<evidence type="ECO:0000313" key="3">
    <source>
        <dbReference type="Proteomes" id="UP001165366"/>
    </source>
</evidence>
<keyword evidence="3" id="KW-1185">Reference proteome</keyword>
<dbReference type="Proteomes" id="UP001165366">
    <property type="component" value="Unassembled WGS sequence"/>
</dbReference>
<reference evidence="2" key="1">
    <citation type="submission" date="2022-01" db="EMBL/GenBank/DDBJ databases">
        <authorList>
            <person name="Wang Y."/>
        </authorList>
    </citation>
    <scope>NUCLEOTIDE SEQUENCE</scope>
    <source>
        <strain evidence="2">WB101</strain>
    </source>
</reference>
<protein>
    <recommendedName>
        <fullName evidence="4">DUF3857 domain-containing protein</fullName>
    </recommendedName>
</protein>
<proteinExistence type="predicted"/>
<evidence type="ECO:0000313" key="2">
    <source>
        <dbReference type="EMBL" id="MCG2590042.1"/>
    </source>
</evidence>
<keyword evidence="1" id="KW-0732">Signal</keyword>